<proteinExistence type="predicted"/>
<feature type="signal peptide" evidence="1">
    <location>
        <begin position="1"/>
        <end position="27"/>
    </location>
</feature>
<protein>
    <recommendedName>
        <fullName evidence="4">Ig-like domain-containing protein</fullName>
    </recommendedName>
</protein>
<evidence type="ECO:0000256" key="1">
    <source>
        <dbReference type="SAM" id="SignalP"/>
    </source>
</evidence>
<dbReference type="Proteomes" id="UP001595886">
    <property type="component" value="Unassembled WGS sequence"/>
</dbReference>
<accession>A0ABV9QTU0</accession>
<keyword evidence="3" id="KW-1185">Reference proteome</keyword>
<comment type="caution">
    <text evidence="2">The sequence shown here is derived from an EMBL/GenBank/DDBJ whole genome shotgun (WGS) entry which is preliminary data.</text>
</comment>
<evidence type="ECO:0008006" key="4">
    <source>
        <dbReference type="Google" id="ProtNLM"/>
    </source>
</evidence>
<dbReference type="EMBL" id="JBHSHD010000007">
    <property type="protein sequence ID" value="MFC4820487.1"/>
    <property type="molecule type" value="Genomic_DNA"/>
</dbReference>
<gene>
    <name evidence="2" type="ORF">ACFO6Q_09130</name>
</gene>
<dbReference type="RefSeq" id="WP_380020343.1">
    <property type="nucleotide sequence ID" value="NZ_JBHSHD010000007.1"/>
</dbReference>
<sequence>MRILITSALLAAAAFGLSIASSGQASAQTPTMTLSCLVNECTVTDAPAGTAAVWWNLNGPGGPVRGCSDTETTCEFGCTRVAGMHVSVTATDANGQPLATASRTAGCAPTDW</sequence>
<keyword evidence="1" id="KW-0732">Signal</keyword>
<reference evidence="3" key="1">
    <citation type="journal article" date="2019" name="Int. J. Syst. Evol. Microbiol.">
        <title>The Global Catalogue of Microorganisms (GCM) 10K type strain sequencing project: providing services to taxonomists for standard genome sequencing and annotation.</title>
        <authorList>
            <consortium name="The Broad Institute Genomics Platform"/>
            <consortium name="The Broad Institute Genome Sequencing Center for Infectious Disease"/>
            <person name="Wu L."/>
            <person name="Ma J."/>
        </authorList>
    </citation>
    <scope>NUCLEOTIDE SEQUENCE [LARGE SCALE GENOMIC DNA]</scope>
    <source>
        <strain evidence="3">CCUG 30340</strain>
    </source>
</reference>
<organism evidence="2 3">
    <name type="scientific">Dokdonella ginsengisoli</name>
    <dbReference type="NCBI Taxonomy" id="363846"/>
    <lineage>
        <taxon>Bacteria</taxon>
        <taxon>Pseudomonadati</taxon>
        <taxon>Pseudomonadota</taxon>
        <taxon>Gammaproteobacteria</taxon>
        <taxon>Lysobacterales</taxon>
        <taxon>Rhodanobacteraceae</taxon>
        <taxon>Dokdonella</taxon>
    </lineage>
</organism>
<evidence type="ECO:0000313" key="2">
    <source>
        <dbReference type="EMBL" id="MFC4820487.1"/>
    </source>
</evidence>
<feature type="chain" id="PRO_5045731472" description="Ig-like domain-containing protein" evidence="1">
    <location>
        <begin position="28"/>
        <end position="112"/>
    </location>
</feature>
<evidence type="ECO:0000313" key="3">
    <source>
        <dbReference type="Proteomes" id="UP001595886"/>
    </source>
</evidence>
<name>A0ABV9QTU0_9GAMM</name>